<dbReference type="InterPro" id="IPR050469">
    <property type="entry name" value="Diguanylate_Cyclase"/>
</dbReference>
<dbReference type="InterPro" id="IPR029787">
    <property type="entry name" value="Nucleotide_cyclase"/>
</dbReference>
<dbReference type="Proteomes" id="UP000192478">
    <property type="component" value="Chromosome"/>
</dbReference>
<dbReference type="Proteomes" id="UP000177894">
    <property type="component" value="Chromosome"/>
</dbReference>
<dbReference type="GO" id="GO:1902201">
    <property type="term" value="P:negative regulation of bacterial-type flagellum-dependent cell motility"/>
    <property type="evidence" value="ECO:0007669"/>
    <property type="project" value="TreeGrafter"/>
</dbReference>
<sequence>MKDKKHSIFKSEELILKKAEEVIHSNIYNQNPLFEQYCFLVGQFAKLLKEVEKIVKISDGQQEYLHRIQDDLQQEIENRVKAEEKLRYLAAIDTLTGAYNRGMGLSMLDNLIKITKRSGEVFSICYLDINDLKFVNDNYGHTEGDDLLVLLCNSIKEEIREYDILCRLGGDEFLIIFPKCTSKNVEAIIDRIQKKINIQNEKNQNPYSLSFSYGILQVDSQKEPSVDALIELVDKKMYAHKQSFKKRRPV</sequence>
<evidence type="ECO:0000259" key="1">
    <source>
        <dbReference type="PROSITE" id="PS50887"/>
    </source>
</evidence>
<evidence type="ECO:0000313" key="2">
    <source>
        <dbReference type="EMBL" id="AOY77936.1"/>
    </source>
</evidence>
<dbReference type="PANTHER" id="PTHR45138">
    <property type="entry name" value="REGULATORY COMPONENTS OF SENSORY TRANSDUCTION SYSTEM"/>
    <property type="match status" value="1"/>
</dbReference>
<dbReference type="Pfam" id="PF00990">
    <property type="entry name" value="GGDEF"/>
    <property type="match status" value="1"/>
</dbReference>
<dbReference type="RefSeq" id="WP_070972382.1">
    <property type="nucleotide sequence ID" value="NZ_CP017603.1"/>
</dbReference>
<keyword evidence="4" id="KW-1185">Reference proteome</keyword>
<evidence type="ECO:0000313" key="3">
    <source>
        <dbReference type="EMBL" id="ARE88558.1"/>
    </source>
</evidence>
<dbReference type="NCBIfam" id="TIGR00254">
    <property type="entry name" value="GGDEF"/>
    <property type="match status" value="1"/>
</dbReference>
<dbReference type="PROSITE" id="PS50887">
    <property type="entry name" value="GGDEF"/>
    <property type="match status" value="1"/>
</dbReference>
<dbReference type="AlphaFoldDB" id="A0AAC9WH50"/>
<dbReference type="InterPro" id="IPR043128">
    <property type="entry name" value="Rev_trsase/Diguanyl_cyclase"/>
</dbReference>
<feature type="domain" description="GGDEF" evidence="1">
    <location>
        <begin position="120"/>
        <end position="250"/>
    </location>
</feature>
<evidence type="ECO:0000313" key="5">
    <source>
        <dbReference type="Proteomes" id="UP000192478"/>
    </source>
</evidence>
<organism evidence="3 5">
    <name type="scientific">Clostridium formicaceticum</name>
    <dbReference type="NCBI Taxonomy" id="1497"/>
    <lineage>
        <taxon>Bacteria</taxon>
        <taxon>Bacillati</taxon>
        <taxon>Bacillota</taxon>
        <taxon>Clostridia</taxon>
        <taxon>Eubacteriales</taxon>
        <taxon>Clostridiaceae</taxon>
        <taxon>Clostridium</taxon>
    </lineage>
</organism>
<dbReference type="EMBL" id="CP017603">
    <property type="protein sequence ID" value="AOY77936.1"/>
    <property type="molecule type" value="Genomic_DNA"/>
</dbReference>
<dbReference type="Gene3D" id="3.30.70.270">
    <property type="match status" value="1"/>
</dbReference>
<dbReference type="SUPFAM" id="SSF55073">
    <property type="entry name" value="Nucleotide cyclase"/>
    <property type="match status" value="1"/>
</dbReference>
<dbReference type="EC" id="2.7.7.65" evidence="3"/>
<name>A0AAC9WH50_9CLOT</name>
<dbReference type="CDD" id="cd01949">
    <property type="entry name" value="GGDEF"/>
    <property type="match status" value="1"/>
</dbReference>
<keyword evidence="3" id="KW-0548">Nucleotidyltransferase</keyword>
<dbReference type="GO" id="GO:0005886">
    <property type="term" value="C:plasma membrane"/>
    <property type="evidence" value="ECO:0007669"/>
    <property type="project" value="TreeGrafter"/>
</dbReference>
<dbReference type="PANTHER" id="PTHR45138:SF23">
    <property type="entry name" value="SIGNALING PROTEIN"/>
    <property type="match status" value="1"/>
</dbReference>
<reference evidence="3 5" key="2">
    <citation type="submission" date="2017-03" db="EMBL/GenBank/DDBJ databases">
        <title>Complete sequence of Clostridium formicaceticum DSM 92.</title>
        <authorList>
            <person name="Poehlein A."/>
            <person name="Karl M."/>
            <person name="Bengelsdorf F.R."/>
            <person name="Duerre P."/>
            <person name="Daniel R."/>
        </authorList>
    </citation>
    <scope>NUCLEOTIDE SEQUENCE [LARGE SCALE GENOMIC DNA]</scope>
    <source>
        <strain evidence="3 5">DSM 92</strain>
    </source>
</reference>
<dbReference type="GO" id="GO:0043709">
    <property type="term" value="P:cell adhesion involved in single-species biofilm formation"/>
    <property type="evidence" value="ECO:0007669"/>
    <property type="project" value="TreeGrafter"/>
</dbReference>
<evidence type="ECO:0000313" key="4">
    <source>
        <dbReference type="Proteomes" id="UP000177894"/>
    </source>
</evidence>
<dbReference type="SMART" id="SM00267">
    <property type="entry name" value="GGDEF"/>
    <property type="match status" value="1"/>
</dbReference>
<gene>
    <name evidence="3" type="primary">yedQ</name>
    <name evidence="2" type="ORF">BJL90_19965</name>
    <name evidence="3" type="ORF">CLFO_29640</name>
</gene>
<dbReference type="GO" id="GO:0052621">
    <property type="term" value="F:diguanylate cyclase activity"/>
    <property type="evidence" value="ECO:0007669"/>
    <property type="project" value="UniProtKB-EC"/>
</dbReference>
<dbReference type="EMBL" id="CP020559">
    <property type="protein sequence ID" value="ARE88558.1"/>
    <property type="molecule type" value="Genomic_DNA"/>
</dbReference>
<dbReference type="KEGG" id="cfm:BJL90_19965"/>
<reference evidence="2 4" key="1">
    <citation type="submission" date="2016-10" db="EMBL/GenBank/DDBJ databases">
        <title>Complete Genome Sequence of Acetogen Clostridium formicoaceticum ATCC 27076.</title>
        <authorList>
            <person name="Bao T."/>
            <person name="Cheng C."/>
            <person name="Zhao J."/>
            <person name="Yang S.-T."/>
            <person name="Wang J."/>
            <person name="Wang M."/>
        </authorList>
    </citation>
    <scope>NUCLEOTIDE SEQUENCE [LARGE SCALE GENOMIC DNA]</scope>
    <source>
        <strain evidence="2 4">ATCC 27076</strain>
    </source>
</reference>
<dbReference type="InterPro" id="IPR000160">
    <property type="entry name" value="GGDEF_dom"/>
</dbReference>
<protein>
    <submittedName>
        <fullName evidence="3">Diguanylate cyclase YedQ</fullName>
        <ecNumber evidence="3">2.7.7.65</ecNumber>
    </submittedName>
    <submittedName>
        <fullName evidence="2">GGDEF domain-containing protein</fullName>
    </submittedName>
</protein>
<accession>A0AAC9WH50</accession>
<keyword evidence="3" id="KW-0808">Transferase</keyword>
<proteinExistence type="predicted"/>